<dbReference type="PIRSF" id="PIRSF000151">
    <property type="entry name" value="GPR"/>
    <property type="match status" value="1"/>
</dbReference>
<organism evidence="13 14">
    <name type="scientific">Coemansia javaensis</name>
    <dbReference type="NCBI Taxonomy" id="2761396"/>
    <lineage>
        <taxon>Eukaryota</taxon>
        <taxon>Fungi</taxon>
        <taxon>Fungi incertae sedis</taxon>
        <taxon>Zoopagomycota</taxon>
        <taxon>Kickxellomycotina</taxon>
        <taxon>Kickxellomycetes</taxon>
        <taxon>Kickxellales</taxon>
        <taxon>Kickxellaceae</taxon>
        <taxon>Coemansia</taxon>
    </lineage>
</organism>
<evidence type="ECO:0000256" key="7">
    <source>
        <dbReference type="ARBA" id="ARBA00049024"/>
    </source>
</evidence>
<dbReference type="OrthoDB" id="1934954at2759"/>
<keyword evidence="5" id="KW-0521">NADP</keyword>
<dbReference type="InterPro" id="IPR015590">
    <property type="entry name" value="Aldehyde_DH_dom"/>
</dbReference>
<dbReference type="InterPro" id="IPR012134">
    <property type="entry name" value="Glu-5-SA_DH"/>
</dbReference>
<evidence type="ECO:0000256" key="4">
    <source>
        <dbReference type="ARBA" id="ARBA00022650"/>
    </source>
</evidence>
<dbReference type="SUPFAM" id="SSF53720">
    <property type="entry name" value="ALDH-like"/>
    <property type="match status" value="1"/>
</dbReference>
<evidence type="ECO:0000313" key="14">
    <source>
        <dbReference type="Proteomes" id="UP001140217"/>
    </source>
</evidence>
<keyword evidence="3" id="KW-0028">Amino-acid biosynthesis</keyword>
<dbReference type="GO" id="GO:0008652">
    <property type="term" value="P:amino acid biosynthetic process"/>
    <property type="evidence" value="ECO:0007669"/>
    <property type="project" value="UniProtKB-KW"/>
</dbReference>
<dbReference type="Gene3D" id="3.40.309.10">
    <property type="entry name" value="Aldehyde Dehydrogenase, Chain A, domain 2"/>
    <property type="match status" value="1"/>
</dbReference>
<sequence>MSAEQVARAARDASNVLQTITGAQKSAVLKRIREVLEERRSAIVEANRADKEAAQKEVEAGRLSASLFKRLDIEGAGGEKYATLLQGVDDVDRIADPIGQVTLARKLDSGLDLYRVVCPVGVCLVIFEARPEVVVNIACLAIKSGNAAILKGGKEASRTNQALADAIQHAIATAPTPEGAQSPFPREAVQLVATRDEINSLLEMDRYVDLVIPRGSNSLVRHIQNNTRIPVLGHADGICSTYLDASADLAKAVHTVVDAKTNYPAACNATETLLVHAAVVESVFVPVVRALLAAGVRIHADERALAAIEAAGAAQGFEAQVTKATDADFGHEYTDLDIAVRVVESLDAAIDHINTHDSKHTEAIITEDRKSAEWFMRRVDAAGVYWNASTRFADGFRYGFGAEIGVSTNKTHARGPAGLEGLTIYKYYLFGDGQGAGDFGVGPGKRAFAHEDIPLDSVRGRFVL</sequence>
<dbReference type="Gene3D" id="3.40.605.10">
    <property type="entry name" value="Aldehyde Dehydrogenase, Chain A, domain 1"/>
    <property type="match status" value="1"/>
</dbReference>
<dbReference type="EMBL" id="JANBUL010000172">
    <property type="protein sequence ID" value="KAJ2779553.1"/>
    <property type="molecule type" value="Genomic_DNA"/>
</dbReference>
<proteinExistence type="inferred from homology"/>
<dbReference type="InterPro" id="IPR000965">
    <property type="entry name" value="GPR_dom"/>
</dbReference>
<dbReference type="PANTHER" id="PTHR11063:SF8">
    <property type="entry name" value="DELTA-1-PYRROLINE-5-CARBOXYLATE SYNTHASE"/>
    <property type="match status" value="1"/>
</dbReference>
<dbReference type="EC" id="1.2.1.41" evidence="2"/>
<feature type="domain" description="Aldehyde dehydrogenase" evidence="12">
    <location>
        <begin position="3"/>
        <end position="294"/>
    </location>
</feature>
<evidence type="ECO:0000256" key="3">
    <source>
        <dbReference type="ARBA" id="ARBA00022605"/>
    </source>
</evidence>
<dbReference type="NCBIfam" id="TIGR00407">
    <property type="entry name" value="proA"/>
    <property type="match status" value="1"/>
</dbReference>
<dbReference type="PANTHER" id="PTHR11063">
    <property type="entry name" value="GLUTAMATE SEMIALDEHYDE DEHYDROGENASE"/>
    <property type="match status" value="1"/>
</dbReference>
<dbReference type="AlphaFoldDB" id="A0A9W8H6B4"/>
<comment type="caution">
    <text evidence="13">The sequence shown here is derived from an EMBL/GenBank/DDBJ whole genome shotgun (WGS) entry which is preliminary data.</text>
</comment>
<dbReference type="FunFam" id="3.40.309.10:FF:000006">
    <property type="entry name" value="Gamma-glutamyl phosphate reductase"/>
    <property type="match status" value="1"/>
</dbReference>
<evidence type="ECO:0000256" key="11">
    <source>
        <dbReference type="ARBA" id="ARBA00077451"/>
    </source>
</evidence>
<gene>
    <name evidence="13" type="primary">PRO2</name>
    <name evidence="13" type="ORF">H4R18_003949</name>
</gene>
<dbReference type="HAMAP" id="MF_00412">
    <property type="entry name" value="ProA"/>
    <property type="match status" value="1"/>
</dbReference>
<name>A0A9W8H6B4_9FUNG</name>
<evidence type="ECO:0000256" key="6">
    <source>
        <dbReference type="ARBA" id="ARBA00023002"/>
    </source>
</evidence>
<dbReference type="Proteomes" id="UP001140217">
    <property type="component" value="Unassembled WGS sequence"/>
</dbReference>
<comment type="similarity">
    <text evidence="9">Belongs to the gamma-glutamyl phosphate reductase family.</text>
</comment>
<evidence type="ECO:0000259" key="12">
    <source>
        <dbReference type="Pfam" id="PF00171"/>
    </source>
</evidence>
<keyword evidence="6 13" id="KW-0560">Oxidoreductase</keyword>
<comment type="function">
    <text evidence="8">Catalyzes the NADPH dependent reduction of L-gamma-glutamyl 5-phosphate into L-glutamate 5-semialdehyde and phosphate. The product spontaneously undergoes cyclization to form 1-pyrroline-5-carboxylate.</text>
</comment>
<evidence type="ECO:0000256" key="8">
    <source>
        <dbReference type="ARBA" id="ARBA00059423"/>
    </source>
</evidence>
<dbReference type="InterPro" id="IPR016162">
    <property type="entry name" value="Ald_DH_N"/>
</dbReference>
<dbReference type="Pfam" id="PF00171">
    <property type="entry name" value="Aldedh"/>
    <property type="match status" value="1"/>
</dbReference>
<evidence type="ECO:0000256" key="5">
    <source>
        <dbReference type="ARBA" id="ARBA00022857"/>
    </source>
</evidence>
<keyword evidence="4" id="KW-0641">Proline biosynthesis</keyword>
<accession>A0A9W8H6B4</accession>
<evidence type="ECO:0000256" key="1">
    <source>
        <dbReference type="ARBA" id="ARBA00004985"/>
    </source>
</evidence>
<reference evidence="13" key="1">
    <citation type="submission" date="2022-07" db="EMBL/GenBank/DDBJ databases">
        <title>Phylogenomic reconstructions and comparative analyses of Kickxellomycotina fungi.</title>
        <authorList>
            <person name="Reynolds N.K."/>
            <person name="Stajich J.E."/>
            <person name="Barry K."/>
            <person name="Grigoriev I.V."/>
            <person name="Crous P."/>
            <person name="Smith M.E."/>
        </authorList>
    </citation>
    <scope>NUCLEOTIDE SEQUENCE</scope>
    <source>
        <strain evidence="13">NBRC 105414</strain>
    </source>
</reference>
<comment type="pathway">
    <text evidence="1">Amino-acid biosynthesis; L-proline biosynthesis; L-glutamate 5-semialdehyde from L-glutamate: step 2/2.</text>
</comment>
<evidence type="ECO:0000256" key="2">
    <source>
        <dbReference type="ARBA" id="ARBA00013002"/>
    </source>
</evidence>
<evidence type="ECO:0000313" key="13">
    <source>
        <dbReference type="EMBL" id="KAJ2779553.1"/>
    </source>
</evidence>
<evidence type="ECO:0000256" key="9">
    <source>
        <dbReference type="ARBA" id="ARBA00060997"/>
    </source>
</evidence>
<dbReference type="InterPro" id="IPR016163">
    <property type="entry name" value="Ald_DH_C"/>
</dbReference>
<keyword evidence="14" id="KW-1185">Reference proteome</keyword>
<dbReference type="GO" id="GO:0004350">
    <property type="term" value="F:glutamate-5-semialdehyde dehydrogenase activity"/>
    <property type="evidence" value="ECO:0007669"/>
    <property type="project" value="UniProtKB-EC"/>
</dbReference>
<dbReference type="GO" id="GO:0050661">
    <property type="term" value="F:NADP binding"/>
    <property type="evidence" value="ECO:0007669"/>
    <property type="project" value="InterPro"/>
</dbReference>
<comment type="catalytic activity">
    <reaction evidence="7">
        <text>L-glutamate 5-semialdehyde + phosphate + NADP(+) = L-glutamyl 5-phosphate + NADPH + H(+)</text>
        <dbReference type="Rhea" id="RHEA:19541"/>
        <dbReference type="ChEBI" id="CHEBI:15378"/>
        <dbReference type="ChEBI" id="CHEBI:43474"/>
        <dbReference type="ChEBI" id="CHEBI:57783"/>
        <dbReference type="ChEBI" id="CHEBI:58066"/>
        <dbReference type="ChEBI" id="CHEBI:58274"/>
        <dbReference type="ChEBI" id="CHEBI:58349"/>
        <dbReference type="EC" id="1.2.1.41"/>
    </reaction>
</comment>
<protein>
    <recommendedName>
        <fullName evidence="2">glutamate-5-semialdehyde dehydrogenase</fullName>
        <ecNumber evidence="2">1.2.1.41</ecNumber>
    </recommendedName>
    <alternativeName>
        <fullName evidence="11">Glutamate-5-semialdehyde dehydrogenase</fullName>
    </alternativeName>
    <alternativeName>
        <fullName evidence="10">Glutamyl-gamma-semialdehyde dehydrogenase</fullName>
    </alternativeName>
</protein>
<dbReference type="NCBIfam" id="NF001221">
    <property type="entry name" value="PRK00197.1"/>
    <property type="match status" value="1"/>
</dbReference>
<dbReference type="CDD" id="cd07079">
    <property type="entry name" value="ALDH_F18-19_ProA-GPR"/>
    <property type="match status" value="1"/>
</dbReference>
<evidence type="ECO:0000256" key="10">
    <source>
        <dbReference type="ARBA" id="ARBA00075718"/>
    </source>
</evidence>
<dbReference type="InterPro" id="IPR016161">
    <property type="entry name" value="Ald_DH/histidinol_DH"/>
</dbReference>